<dbReference type="Pfam" id="PF02092">
    <property type="entry name" value="tRNA_synt_2f"/>
    <property type="match status" value="1"/>
</dbReference>
<keyword evidence="7" id="KW-0067">ATP-binding</keyword>
<dbReference type="PROSITE" id="PS50861">
    <property type="entry name" value="AA_TRNA_LIGASE_II_GLYAB"/>
    <property type="match status" value="1"/>
</dbReference>
<dbReference type="GO" id="GO:0005829">
    <property type="term" value="C:cytosol"/>
    <property type="evidence" value="ECO:0007669"/>
    <property type="project" value="TreeGrafter"/>
</dbReference>
<dbReference type="NCBIfam" id="TIGR00211">
    <property type="entry name" value="glyS"/>
    <property type="match status" value="1"/>
</dbReference>
<comment type="catalytic activity">
    <reaction evidence="10">
        <text>tRNA(Gly) + glycine + ATP = glycyl-tRNA(Gly) + AMP + diphosphate</text>
        <dbReference type="Rhea" id="RHEA:16013"/>
        <dbReference type="Rhea" id="RHEA-COMP:9664"/>
        <dbReference type="Rhea" id="RHEA-COMP:9683"/>
        <dbReference type="ChEBI" id="CHEBI:30616"/>
        <dbReference type="ChEBI" id="CHEBI:33019"/>
        <dbReference type="ChEBI" id="CHEBI:57305"/>
        <dbReference type="ChEBI" id="CHEBI:78442"/>
        <dbReference type="ChEBI" id="CHEBI:78522"/>
        <dbReference type="ChEBI" id="CHEBI:456215"/>
        <dbReference type="EC" id="6.1.1.14"/>
    </reaction>
</comment>
<comment type="similarity">
    <text evidence="2">Belongs to the class-II aminoacyl-tRNA synthetase family.</text>
</comment>
<dbReference type="SUPFAM" id="SSF109604">
    <property type="entry name" value="HD-domain/PDEase-like"/>
    <property type="match status" value="1"/>
</dbReference>
<evidence type="ECO:0000256" key="8">
    <source>
        <dbReference type="ARBA" id="ARBA00022917"/>
    </source>
</evidence>
<keyword evidence="9 12" id="KW-0030">Aminoacyl-tRNA synthetase</keyword>
<feature type="domain" description="DALR anticodon binding" evidence="11">
    <location>
        <begin position="594"/>
        <end position="691"/>
    </location>
</feature>
<dbReference type="GO" id="GO:0006426">
    <property type="term" value="P:glycyl-tRNA aminoacylation"/>
    <property type="evidence" value="ECO:0007669"/>
    <property type="project" value="InterPro"/>
</dbReference>
<dbReference type="PANTHER" id="PTHR30075">
    <property type="entry name" value="GLYCYL-TRNA SYNTHETASE"/>
    <property type="match status" value="1"/>
</dbReference>
<dbReference type="GO" id="GO:0004814">
    <property type="term" value="F:arginine-tRNA ligase activity"/>
    <property type="evidence" value="ECO:0007669"/>
    <property type="project" value="InterPro"/>
</dbReference>
<reference evidence="12" key="1">
    <citation type="journal article" date="2014" name="Genome Biol. Evol.">
        <title>Pangenome evidence for extensive interdomain horizontal transfer affecting lineage core and shell genes in uncultured planktonic thaumarchaeota and euryarchaeota.</title>
        <authorList>
            <person name="Deschamps P."/>
            <person name="Zivanovic Y."/>
            <person name="Moreira D."/>
            <person name="Rodriguez-Valera F."/>
            <person name="Lopez-Garcia P."/>
        </authorList>
    </citation>
    <scope>NUCLEOTIDE SEQUENCE</scope>
</reference>
<proteinExistence type="inferred from homology"/>
<keyword evidence="5 12" id="KW-0436">Ligase</keyword>
<dbReference type="GO" id="GO:0005524">
    <property type="term" value="F:ATP binding"/>
    <property type="evidence" value="ECO:0007669"/>
    <property type="project" value="UniProtKB-KW"/>
</dbReference>
<keyword evidence="4" id="KW-0963">Cytoplasm</keyword>
<name>A0A075HR87_9EURY</name>
<dbReference type="Gene3D" id="1.10.730.10">
    <property type="entry name" value="Isoleucyl-tRNA Synthetase, Domain 1"/>
    <property type="match status" value="1"/>
</dbReference>
<dbReference type="AlphaFoldDB" id="A0A075HR87"/>
<dbReference type="HAMAP" id="MF_00255">
    <property type="entry name" value="Gly_tRNA_synth_beta"/>
    <property type="match status" value="1"/>
</dbReference>
<dbReference type="InterPro" id="IPR015944">
    <property type="entry name" value="Gly-tRNA-synth_bsu"/>
</dbReference>
<keyword evidence="8" id="KW-0648">Protein biosynthesis</keyword>
<dbReference type="InterPro" id="IPR006194">
    <property type="entry name" value="Gly-tRNA-synth_heterodimer"/>
</dbReference>
<evidence type="ECO:0000256" key="3">
    <source>
        <dbReference type="ARBA" id="ARBA00012829"/>
    </source>
</evidence>
<evidence type="ECO:0000256" key="10">
    <source>
        <dbReference type="ARBA" id="ARBA00047937"/>
    </source>
</evidence>
<evidence type="ECO:0000256" key="7">
    <source>
        <dbReference type="ARBA" id="ARBA00022840"/>
    </source>
</evidence>
<dbReference type="GO" id="GO:0006420">
    <property type="term" value="P:arginyl-tRNA aminoacylation"/>
    <property type="evidence" value="ECO:0007669"/>
    <property type="project" value="InterPro"/>
</dbReference>
<evidence type="ECO:0000256" key="1">
    <source>
        <dbReference type="ARBA" id="ARBA00004496"/>
    </source>
</evidence>
<comment type="subcellular location">
    <subcellularLocation>
        <location evidence="1">Cytoplasm</location>
    </subcellularLocation>
</comment>
<accession>A0A075HR87</accession>
<protein>
    <recommendedName>
        <fullName evidence="3">glycine--tRNA ligase</fullName>
        <ecNumber evidence="3">6.1.1.14</ecNumber>
    </recommendedName>
</protein>
<evidence type="ECO:0000256" key="6">
    <source>
        <dbReference type="ARBA" id="ARBA00022741"/>
    </source>
</evidence>
<evidence type="ECO:0000256" key="4">
    <source>
        <dbReference type="ARBA" id="ARBA00022490"/>
    </source>
</evidence>
<dbReference type="GO" id="GO:0004820">
    <property type="term" value="F:glycine-tRNA ligase activity"/>
    <property type="evidence" value="ECO:0007669"/>
    <property type="project" value="UniProtKB-EC"/>
</dbReference>
<dbReference type="EC" id="6.1.1.14" evidence="3"/>
<sequence length="705" mass="77957">MTHTLSKTKRSSAATLLVEVGTEELPPRAIARLGEAFATALAKRLSENALVADAMPVWYATPRRLAVTLPAVLRRQPDRISERRGPALTKAFDAAGLPTAAATGFAGSCGVTVDQLVQNETDKGTWLVHRTLQPGALARDLVPESIESALTSLPIPKMMRWGSGTAEFVRPVHWLVVLHGRQIIRCSIFGVPSSNTSHGHRFMCTTPVPLTSADSYSEHLKNSGHVIADFAARRSMIETQIKRLGQRAGGVPVVDTALLEIVTGLVEKPHALLGSFEPAFLQIPAEILICAMRDHQKYFHLVDERGQLLPKFITVSNIRSKQPARVRQGNERVLQARLSDARFFWDEDRRRTLESRIADLKRVTFHHELGSLWDKTDRLVDLAGHLARLLGEHADNCQRAAQLCKADLVTDMVGEFPDLQGVMGRYYAIHDGEKKAIGRAIEEHYHPRHAGDALPQTKVGRILAVADRIDSLVGLFAVGEFPSGDSDPYALRRAALGIIRILVEKKVDLDIAHLVDLSAAAYEQAGFVIDTPVRQQVRDFIVERYRALYLAAGFRNDEISAVIKSGATRPLDFDRRLKAVSKFRRAPTATNLAAANKRIRNILRKVDQRVPLKINEQLFEHPSEHDLSAALVHISTEVSPLIERADYAGALKQLSALSVPVDRFFDDVMVMAEDPALRSNRLALLNQLATLFLAIADISVLQMSD</sequence>
<gene>
    <name evidence="12" type="primary">glyS</name>
</gene>
<dbReference type="InterPro" id="IPR008909">
    <property type="entry name" value="DALR_anticod-bd"/>
</dbReference>
<evidence type="ECO:0000259" key="11">
    <source>
        <dbReference type="Pfam" id="PF05746"/>
    </source>
</evidence>
<evidence type="ECO:0000313" key="12">
    <source>
        <dbReference type="EMBL" id="AIF16902.1"/>
    </source>
</evidence>
<dbReference type="PRINTS" id="PR01045">
    <property type="entry name" value="TRNASYNTHGB"/>
</dbReference>
<dbReference type="EMBL" id="KF901067">
    <property type="protein sequence ID" value="AIF16902.1"/>
    <property type="molecule type" value="Genomic_DNA"/>
</dbReference>
<organism evidence="12">
    <name type="scientific">uncultured marine group II/III euryarchaeote KM3_75_E04</name>
    <dbReference type="NCBI Taxonomy" id="1456504"/>
    <lineage>
        <taxon>Archaea</taxon>
        <taxon>Methanobacteriati</taxon>
        <taxon>Methanobacteriota</taxon>
        <taxon>environmental samples</taxon>
    </lineage>
</organism>
<evidence type="ECO:0000256" key="5">
    <source>
        <dbReference type="ARBA" id="ARBA00022598"/>
    </source>
</evidence>
<evidence type="ECO:0000256" key="9">
    <source>
        <dbReference type="ARBA" id="ARBA00023146"/>
    </source>
</evidence>
<evidence type="ECO:0000256" key="2">
    <source>
        <dbReference type="ARBA" id="ARBA00008226"/>
    </source>
</evidence>
<dbReference type="Pfam" id="PF05746">
    <property type="entry name" value="DALR_1"/>
    <property type="match status" value="1"/>
</dbReference>
<dbReference type="PANTHER" id="PTHR30075:SF2">
    <property type="entry name" value="GLYCINE--TRNA LIGASE, CHLOROPLASTIC_MITOCHONDRIAL 2"/>
    <property type="match status" value="1"/>
</dbReference>
<keyword evidence="6" id="KW-0547">Nucleotide-binding</keyword>